<reference evidence="5" key="1">
    <citation type="submission" date="2022-07" db="EMBL/GenBank/DDBJ databases">
        <title>Enhanced cultured diversity of the mouse gut microbiota enables custom-made synthetic communities.</title>
        <authorList>
            <person name="Afrizal A."/>
        </authorList>
    </citation>
    <scope>NUCLEOTIDE SEQUENCE</scope>
    <source>
        <strain evidence="5">DSM 28593</strain>
    </source>
</reference>
<keyword evidence="3" id="KW-0560">Oxidoreductase</keyword>
<gene>
    <name evidence="5" type="ORF">NSA47_10230</name>
</gene>
<evidence type="ECO:0000313" key="6">
    <source>
        <dbReference type="Proteomes" id="UP001205748"/>
    </source>
</evidence>
<name>A0AAE3HH78_9FIRM</name>
<feature type="domain" description="FAD-binding PCMH-type" evidence="4">
    <location>
        <begin position="1"/>
        <end position="181"/>
    </location>
</feature>
<accession>A0AAE3HH78</accession>
<keyword evidence="2" id="KW-0274">FAD</keyword>
<evidence type="ECO:0000313" key="5">
    <source>
        <dbReference type="EMBL" id="MCR1899360.1"/>
    </source>
</evidence>
<dbReference type="InterPro" id="IPR051312">
    <property type="entry name" value="Diverse_Substr_Oxidored"/>
</dbReference>
<dbReference type="GO" id="GO:0016491">
    <property type="term" value="F:oxidoreductase activity"/>
    <property type="evidence" value="ECO:0007669"/>
    <property type="project" value="UniProtKB-KW"/>
</dbReference>
<dbReference type="Gene3D" id="3.30.390.50">
    <property type="entry name" value="CO dehydrogenase flavoprotein, C-terminal domain"/>
    <property type="match status" value="1"/>
</dbReference>
<evidence type="ECO:0000259" key="4">
    <source>
        <dbReference type="PROSITE" id="PS51387"/>
    </source>
</evidence>
<dbReference type="Proteomes" id="UP001205748">
    <property type="component" value="Unassembled WGS sequence"/>
</dbReference>
<dbReference type="PANTHER" id="PTHR42659">
    <property type="entry name" value="XANTHINE DEHYDROGENASE SUBUNIT C-RELATED"/>
    <property type="match status" value="1"/>
</dbReference>
<dbReference type="GO" id="GO:0071949">
    <property type="term" value="F:FAD binding"/>
    <property type="evidence" value="ECO:0007669"/>
    <property type="project" value="InterPro"/>
</dbReference>
<keyword evidence="1" id="KW-0285">Flavoprotein</keyword>
<sequence length="289" mass="31596">MRGYFYESPNSFDELLAIVKDTSNEVKFLAGGSDFVPKLSFELDQIPKEGQKDLLIISLDNMDLNLITENSTEVKIGATATFSQIKENKIIEREFPVLIETINEIAGLTVRNVASIGGNIMNASPAADSIPTLIALDAVFVLNGPNGVRKVDAKDFFKGPGKTIADEVEVLTEIILKKEEGHASFKKLGRRKAETLSVVNAAAYIEKENNICKVLRVAVGSAAPTVLRCKEVEDALIGKELTQENMRIASEKVVDAISPIDDIRATAWYRKKVAPVMVRRAMEAASNAE</sequence>
<dbReference type="SMART" id="SM01092">
    <property type="entry name" value="CO_deh_flav_C"/>
    <property type="match status" value="1"/>
</dbReference>
<dbReference type="EMBL" id="JANKAS010000009">
    <property type="protein sequence ID" value="MCR1899360.1"/>
    <property type="molecule type" value="Genomic_DNA"/>
</dbReference>
<evidence type="ECO:0000256" key="3">
    <source>
        <dbReference type="ARBA" id="ARBA00023002"/>
    </source>
</evidence>
<dbReference type="InterPro" id="IPR016169">
    <property type="entry name" value="FAD-bd_PCMH_sub2"/>
</dbReference>
<dbReference type="InterPro" id="IPR036683">
    <property type="entry name" value="CO_DH_flav_C_dom_sf"/>
</dbReference>
<dbReference type="InterPro" id="IPR036318">
    <property type="entry name" value="FAD-bd_PCMH-like_sf"/>
</dbReference>
<dbReference type="AlphaFoldDB" id="A0AAE3HH78"/>
<dbReference type="SUPFAM" id="SSF56176">
    <property type="entry name" value="FAD-binding/transporter-associated domain-like"/>
    <property type="match status" value="1"/>
</dbReference>
<protein>
    <submittedName>
        <fullName evidence="5">Xanthine dehydrogenase family protein subunit M</fullName>
    </submittedName>
</protein>
<evidence type="ECO:0000256" key="2">
    <source>
        <dbReference type="ARBA" id="ARBA00022827"/>
    </source>
</evidence>
<dbReference type="InterPro" id="IPR002346">
    <property type="entry name" value="Mopterin_DH_FAD-bd"/>
</dbReference>
<dbReference type="PROSITE" id="PS51387">
    <property type="entry name" value="FAD_PCMH"/>
    <property type="match status" value="1"/>
</dbReference>
<dbReference type="PANTHER" id="PTHR42659:SF2">
    <property type="entry name" value="XANTHINE DEHYDROGENASE SUBUNIT C-RELATED"/>
    <property type="match status" value="1"/>
</dbReference>
<dbReference type="InterPro" id="IPR005107">
    <property type="entry name" value="CO_DH_flav_C"/>
</dbReference>
<keyword evidence="6" id="KW-1185">Reference proteome</keyword>
<evidence type="ECO:0000256" key="1">
    <source>
        <dbReference type="ARBA" id="ARBA00022630"/>
    </source>
</evidence>
<dbReference type="InterPro" id="IPR016166">
    <property type="entry name" value="FAD-bd_PCMH"/>
</dbReference>
<dbReference type="Pfam" id="PF00941">
    <property type="entry name" value="FAD_binding_5"/>
    <property type="match status" value="1"/>
</dbReference>
<dbReference type="SUPFAM" id="SSF55447">
    <property type="entry name" value="CO dehydrogenase flavoprotein C-terminal domain-like"/>
    <property type="match status" value="1"/>
</dbReference>
<organism evidence="5 6">
    <name type="scientific">Irregularibacter muris</name>
    <dbReference type="NCBI Taxonomy" id="1796619"/>
    <lineage>
        <taxon>Bacteria</taxon>
        <taxon>Bacillati</taxon>
        <taxon>Bacillota</taxon>
        <taxon>Clostridia</taxon>
        <taxon>Eubacteriales</taxon>
        <taxon>Eubacteriaceae</taxon>
        <taxon>Irregularibacter</taxon>
    </lineage>
</organism>
<dbReference type="Gene3D" id="3.30.465.10">
    <property type="match status" value="1"/>
</dbReference>
<proteinExistence type="predicted"/>
<dbReference type="Pfam" id="PF03450">
    <property type="entry name" value="CO_deh_flav_C"/>
    <property type="match status" value="1"/>
</dbReference>
<dbReference type="RefSeq" id="WP_257531650.1">
    <property type="nucleotide sequence ID" value="NZ_JANKAS010000009.1"/>
</dbReference>
<comment type="caution">
    <text evidence="5">The sequence shown here is derived from an EMBL/GenBank/DDBJ whole genome shotgun (WGS) entry which is preliminary data.</text>
</comment>